<dbReference type="PANTHER" id="PTHR31407">
    <property type="match status" value="1"/>
</dbReference>
<dbReference type="EMBL" id="AJTX02000004">
    <property type="protein sequence ID" value="KKI99684.1"/>
    <property type="molecule type" value="Genomic_DNA"/>
</dbReference>
<name>A0A0M2PU88_PROHO</name>
<dbReference type="OrthoDB" id="540197at2"/>
<proteinExistence type="predicted"/>
<dbReference type="GO" id="GO:0009654">
    <property type="term" value="C:photosystem II oxygen evolving complex"/>
    <property type="evidence" value="ECO:0007669"/>
    <property type="project" value="InterPro"/>
</dbReference>
<dbReference type="NCBIfam" id="NF040946">
    <property type="entry name" value="PSII_PsbP"/>
    <property type="match status" value="1"/>
</dbReference>
<protein>
    <submittedName>
        <fullName evidence="3">PsbP</fullName>
    </submittedName>
</protein>
<dbReference type="Gene3D" id="3.40.1000.10">
    <property type="entry name" value="Mog1/PsbP, alpha/beta/alpha sandwich"/>
    <property type="match status" value="1"/>
</dbReference>
<dbReference type="RefSeq" id="WP_017710893.1">
    <property type="nucleotide sequence ID" value="NZ_KB235933.1"/>
</dbReference>
<dbReference type="AlphaFoldDB" id="A0A0M2PU88"/>
<keyword evidence="4" id="KW-1185">Reference proteome</keyword>
<dbReference type="Pfam" id="PF01789">
    <property type="entry name" value="PsbP"/>
    <property type="match status" value="1"/>
</dbReference>
<gene>
    <name evidence="3" type="ORF">PROH_07275</name>
</gene>
<reference evidence="3" key="1">
    <citation type="submission" date="2012-04" db="EMBL/GenBank/DDBJ databases">
        <authorList>
            <person name="Borisov I.G."/>
            <person name="Ivanikova N.V."/>
            <person name="Pinevich A.V."/>
        </authorList>
    </citation>
    <scope>NUCLEOTIDE SEQUENCE</scope>
    <source>
        <strain evidence="3">CALU 1027</strain>
    </source>
</reference>
<organism evidence="3 4">
    <name type="scientific">Prochlorothrix hollandica PCC 9006 = CALU 1027</name>
    <dbReference type="NCBI Taxonomy" id="317619"/>
    <lineage>
        <taxon>Bacteria</taxon>
        <taxon>Bacillati</taxon>
        <taxon>Cyanobacteriota</taxon>
        <taxon>Cyanophyceae</taxon>
        <taxon>Prochlorotrichales</taxon>
        <taxon>Prochlorotrichaceae</taxon>
        <taxon>Prochlorothrix</taxon>
    </lineage>
</organism>
<dbReference type="PROSITE" id="PS51257">
    <property type="entry name" value="PROKAR_LIPOPROTEIN"/>
    <property type="match status" value="1"/>
</dbReference>
<accession>A0A0M2PU88</accession>
<feature type="chain" id="PRO_5005639500" evidence="1">
    <location>
        <begin position="20"/>
        <end position="180"/>
    </location>
</feature>
<dbReference type="PANTHER" id="PTHR31407:SF16">
    <property type="entry name" value="PSBP DOMAIN-CONTAINING PROTEIN 7, CHLOROPLASTIC"/>
    <property type="match status" value="1"/>
</dbReference>
<dbReference type="GO" id="GO:0005509">
    <property type="term" value="F:calcium ion binding"/>
    <property type="evidence" value="ECO:0007669"/>
    <property type="project" value="InterPro"/>
</dbReference>
<dbReference type="GO" id="GO:0015979">
    <property type="term" value="P:photosynthesis"/>
    <property type="evidence" value="ECO:0007669"/>
    <property type="project" value="InterPro"/>
</dbReference>
<dbReference type="STRING" id="317619.GCA_000332315_00190"/>
<keyword evidence="1" id="KW-0732">Signal</keyword>
<dbReference type="Proteomes" id="UP000034681">
    <property type="component" value="Unassembled WGS sequence"/>
</dbReference>
<comment type="caution">
    <text evidence="3">The sequence shown here is derived from an EMBL/GenBank/DDBJ whole genome shotgun (WGS) entry which is preliminary data.</text>
</comment>
<evidence type="ECO:0000259" key="2">
    <source>
        <dbReference type="Pfam" id="PF01789"/>
    </source>
</evidence>
<dbReference type="InterPro" id="IPR002683">
    <property type="entry name" value="PsbP_C"/>
</dbReference>
<feature type="domain" description="PsbP C-terminal" evidence="2">
    <location>
        <begin position="27"/>
        <end position="178"/>
    </location>
</feature>
<evidence type="ECO:0000313" key="4">
    <source>
        <dbReference type="Proteomes" id="UP000034681"/>
    </source>
</evidence>
<feature type="signal peptide" evidence="1">
    <location>
        <begin position="1"/>
        <end position="19"/>
    </location>
</feature>
<evidence type="ECO:0000256" key="1">
    <source>
        <dbReference type="SAM" id="SignalP"/>
    </source>
</evidence>
<sequence length="180" mass="19491">MFKKITSLLILGCCLLLTACNITPTAGLQPFINVLGGYKFLYPTGWVQVQVSGGPDVVFRDLINPTENVSVVIQPVSSDRTLADLGTPGEVGYALQQTAIAPPDTGRSAELVDAYSHVNGSKTYYVLEYAVTLPDQQRHDLVAVGVNRGKLYTLDISTTESRWDQIQALFHTVVESFAAG</sequence>
<dbReference type="InterPro" id="IPR016123">
    <property type="entry name" value="Mog1/PsbP_a/b/a-sand"/>
</dbReference>
<dbReference type="SUPFAM" id="SSF55724">
    <property type="entry name" value="Mog1p/PsbP-like"/>
    <property type="match status" value="1"/>
</dbReference>
<dbReference type="GO" id="GO:0019898">
    <property type="term" value="C:extrinsic component of membrane"/>
    <property type="evidence" value="ECO:0007669"/>
    <property type="project" value="InterPro"/>
</dbReference>
<dbReference type="eggNOG" id="ENOG502ZCA9">
    <property type="taxonomic scope" value="Bacteria"/>
</dbReference>
<evidence type="ECO:0000313" key="3">
    <source>
        <dbReference type="EMBL" id="KKI99684.1"/>
    </source>
</evidence>